<dbReference type="NCBIfam" id="TIGR02622">
    <property type="entry name" value="CDP_4_6_dhtase"/>
    <property type="match status" value="1"/>
</dbReference>
<geneLocation type="plasmid" evidence="2 3">
    <name>pPRADMK78_01</name>
</geneLocation>
<keyword evidence="2" id="KW-0614">Plasmid</keyword>
<keyword evidence="2" id="KW-0456">Lyase</keyword>
<dbReference type="Gene3D" id="3.90.25.10">
    <property type="entry name" value="UDP-galactose 4-epimerase, domain 1"/>
    <property type="match status" value="1"/>
</dbReference>
<gene>
    <name evidence="2" type="primary">rfbG</name>
    <name evidence="2" type="ORF">FE840_019245</name>
</gene>
<organism evidence="2 3">
    <name type="scientific">Peteryoungia desertarenae</name>
    <dbReference type="NCBI Taxonomy" id="1813451"/>
    <lineage>
        <taxon>Bacteria</taxon>
        <taxon>Pseudomonadati</taxon>
        <taxon>Pseudomonadota</taxon>
        <taxon>Alphaproteobacteria</taxon>
        <taxon>Hyphomicrobiales</taxon>
        <taxon>Rhizobiaceae</taxon>
        <taxon>Peteryoungia</taxon>
    </lineage>
</organism>
<dbReference type="InterPro" id="IPR013445">
    <property type="entry name" value="CDP_4_6_deHydtase"/>
</dbReference>
<dbReference type="InterPro" id="IPR016040">
    <property type="entry name" value="NAD(P)-bd_dom"/>
</dbReference>
<evidence type="ECO:0000259" key="1">
    <source>
        <dbReference type="Pfam" id="PF16363"/>
    </source>
</evidence>
<dbReference type="GO" id="GO:0047733">
    <property type="term" value="F:CDP-glucose 4,6-dehydratase activity"/>
    <property type="evidence" value="ECO:0007669"/>
    <property type="project" value="UniProtKB-EC"/>
</dbReference>
<evidence type="ECO:0000313" key="3">
    <source>
        <dbReference type="Proteomes" id="UP000308530"/>
    </source>
</evidence>
<dbReference type="InterPro" id="IPR036291">
    <property type="entry name" value="NAD(P)-bd_dom_sf"/>
</dbReference>
<evidence type="ECO:0000313" key="2">
    <source>
        <dbReference type="EMBL" id="QLF72030.1"/>
    </source>
</evidence>
<dbReference type="PANTHER" id="PTHR43000">
    <property type="entry name" value="DTDP-D-GLUCOSE 4,6-DEHYDRATASE-RELATED"/>
    <property type="match status" value="1"/>
</dbReference>
<feature type="domain" description="NAD(P)-binding" evidence="1">
    <location>
        <begin position="13"/>
        <end position="320"/>
    </location>
</feature>
<name>A0ABX6QUV1_9HYPH</name>
<dbReference type="EMBL" id="CP058351">
    <property type="protein sequence ID" value="QLF72030.1"/>
    <property type="molecule type" value="Genomic_DNA"/>
</dbReference>
<accession>A0ABX6QUV1</accession>
<dbReference type="SUPFAM" id="SSF51735">
    <property type="entry name" value="NAD(P)-binding Rossmann-fold domains"/>
    <property type="match status" value="1"/>
</dbReference>
<proteinExistence type="predicted"/>
<keyword evidence="3" id="KW-1185">Reference proteome</keyword>
<dbReference type="EC" id="4.2.1.45" evidence="2"/>
<sequence>MELTSFWRNRSVLVTGHTGFKGSWLCLWLEHLGARVSGLALEPDQTPALYDILAPWPRQSHHLVDIRNQAGLCSLVAASAPEIVIHMAAQPLVRRSYRRPVETYDINVMGTVNLLEALRGLSSVKTILVVTTDKVYREDRSIKAFDEHDPLGGKDPYSNSKVCAEHVTAGFRDSFFAERGVAEATARSGNVIGGGDWSEDRIVPDIIRASNRSAAVELRYPEATRPWQHVLEPLWGYLCYARAMTEGRPLPAALNSGPDPDNAASVAQLADKVVSHLDRPQAWVRQAGEHPPEAPTLTLSSSLAEACLGWKPCLTLNDTIDWTCAWYRAHRDGTDMRTFSLNQLKAYESLIQ</sequence>
<reference evidence="2 3" key="1">
    <citation type="submission" date="2020-06" db="EMBL/GenBank/DDBJ databases">
        <title>Genome sequence of Rhizobium sp strain ADMK78.</title>
        <authorList>
            <person name="Rahi P."/>
        </authorList>
    </citation>
    <scope>NUCLEOTIDE SEQUENCE [LARGE SCALE GENOMIC DNA]</scope>
    <source>
        <strain evidence="2 3">ADMK78</strain>
        <plasmid evidence="2 3">pPRADMK78_01</plasmid>
    </source>
</reference>
<dbReference type="RefSeq" id="WP_138289282.1">
    <property type="nucleotide sequence ID" value="NZ_CP058351.1"/>
</dbReference>
<dbReference type="Gene3D" id="3.40.50.720">
    <property type="entry name" value="NAD(P)-binding Rossmann-like Domain"/>
    <property type="match status" value="1"/>
</dbReference>
<dbReference type="Proteomes" id="UP000308530">
    <property type="component" value="Plasmid pPRADMK78_01"/>
</dbReference>
<dbReference type="Pfam" id="PF16363">
    <property type="entry name" value="GDP_Man_Dehyd"/>
    <property type="match status" value="1"/>
</dbReference>
<protein>
    <submittedName>
        <fullName evidence="2">CDP-glucose 4,6-dehydratase</fullName>
        <ecNumber evidence="2">4.2.1.45</ecNumber>
    </submittedName>
</protein>